<dbReference type="GO" id="GO:0030429">
    <property type="term" value="F:kynureninase activity"/>
    <property type="evidence" value="ECO:0007669"/>
    <property type="project" value="UniProtKB-UniRule"/>
</dbReference>
<dbReference type="EC" id="3.7.1.3" evidence="4 5"/>
<dbReference type="PIRSF" id="PIRSF038800">
    <property type="entry name" value="KYNU"/>
    <property type="match status" value="1"/>
</dbReference>
<comment type="catalytic activity">
    <reaction evidence="5">
        <text>3-hydroxy-L-kynurenine + H2O = 3-hydroxyanthranilate + L-alanine + H(+)</text>
        <dbReference type="Rhea" id="RHEA:25143"/>
        <dbReference type="ChEBI" id="CHEBI:15377"/>
        <dbReference type="ChEBI" id="CHEBI:15378"/>
        <dbReference type="ChEBI" id="CHEBI:36559"/>
        <dbReference type="ChEBI" id="CHEBI:57972"/>
        <dbReference type="ChEBI" id="CHEBI:58125"/>
        <dbReference type="EC" id="3.7.1.3"/>
    </reaction>
</comment>
<organism evidence="6 7">
    <name type="scientific">Dendryphion nanum</name>
    <dbReference type="NCBI Taxonomy" id="256645"/>
    <lineage>
        <taxon>Eukaryota</taxon>
        <taxon>Fungi</taxon>
        <taxon>Dikarya</taxon>
        <taxon>Ascomycota</taxon>
        <taxon>Pezizomycotina</taxon>
        <taxon>Dothideomycetes</taxon>
        <taxon>Pleosporomycetidae</taxon>
        <taxon>Pleosporales</taxon>
        <taxon>Torulaceae</taxon>
        <taxon>Dendryphion</taxon>
    </lineage>
</organism>
<dbReference type="GO" id="GO:0043420">
    <property type="term" value="P:anthranilate metabolic process"/>
    <property type="evidence" value="ECO:0007669"/>
    <property type="project" value="UniProtKB-UniRule"/>
</dbReference>
<dbReference type="Gene3D" id="3.90.1150.10">
    <property type="entry name" value="Aspartate Aminotransferase, domain 1"/>
    <property type="match status" value="1"/>
</dbReference>
<reference evidence="6" key="1">
    <citation type="journal article" date="2021" name="Nat. Commun.">
        <title>Genetic determinants of endophytism in the Arabidopsis root mycobiome.</title>
        <authorList>
            <person name="Mesny F."/>
            <person name="Miyauchi S."/>
            <person name="Thiergart T."/>
            <person name="Pickel B."/>
            <person name="Atanasova L."/>
            <person name="Karlsson M."/>
            <person name="Huettel B."/>
            <person name="Barry K.W."/>
            <person name="Haridas S."/>
            <person name="Chen C."/>
            <person name="Bauer D."/>
            <person name="Andreopoulos W."/>
            <person name="Pangilinan J."/>
            <person name="LaButti K."/>
            <person name="Riley R."/>
            <person name="Lipzen A."/>
            <person name="Clum A."/>
            <person name="Drula E."/>
            <person name="Henrissat B."/>
            <person name="Kohler A."/>
            <person name="Grigoriev I.V."/>
            <person name="Martin F.M."/>
            <person name="Hacquard S."/>
        </authorList>
    </citation>
    <scope>NUCLEOTIDE SEQUENCE</scope>
    <source>
        <strain evidence="6">MPI-CAGE-CH-0243</strain>
    </source>
</reference>
<comment type="caution">
    <text evidence="4">Lacks conserved residue(s) required for the propagation of feature annotation.</text>
</comment>
<dbReference type="PANTHER" id="PTHR14084:SF0">
    <property type="entry name" value="KYNURENINASE"/>
    <property type="match status" value="1"/>
</dbReference>
<feature type="modified residue" description="N6-(pyridoxal phosphate)lysine" evidence="4">
    <location>
        <position position="261"/>
    </location>
</feature>
<protein>
    <recommendedName>
        <fullName evidence="4 5">Kynureninase</fullName>
        <ecNumber evidence="4 5">3.7.1.3</ecNumber>
    </recommendedName>
    <alternativeName>
        <fullName evidence="4">Biosynthesis of nicotinic acid protein 5</fullName>
    </alternativeName>
    <alternativeName>
        <fullName evidence="4">L-kynurenine hydrolase</fullName>
    </alternativeName>
</protein>
<dbReference type="GO" id="GO:0034354">
    <property type="term" value="P:'de novo' NAD+ biosynthetic process from L-tryptophan"/>
    <property type="evidence" value="ECO:0007669"/>
    <property type="project" value="UniProtKB-UniRule"/>
</dbReference>
<feature type="binding site" evidence="4">
    <location>
        <position position="260"/>
    </location>
    <ligand>
        <name>pyridoxal 5'-phosphate</name>
        <dbReference type="ChEBI" id="CHEBI:597326"/>
    </ligand>
</feature>
<dbReference type="InterPro" id="IPR015421">
    <property type="entry name" value="PyrdxlP-dep_Trfase_major"/>
</dbReference>
<evidence type="ECO:0000256" key="3">
    <source>
        <dbReference type="ARBA" id="ARBA00022898"/>
    </source>
</evidence>
<dbReference type="GO" id="GO:0030170">
    <property type="term" value="F:pyridoxal phosphate binding"/>
    <property type="evidence" value="ECO:0007669"/>
    <property type="project" value="UniProtKB-UniRule"/>
</dbReference>
<evidence type="ECO:0000313" key="7">
    <source>
        <dbReference type="Proteomes" id="UP000700596"/>
    </source>
</evidence>
<keyword evidence="2 4" id="KW-0378">Hydrolase</keyword>
<feature type="binding site" evidence="4">
    <location>
        <position position="238"/>
    </location>
    <ligand>
        <name>pyridoxal 5'-phosphate</name>
        <dbReference type="ChEBI" id="CHEBI:597326"/>
    </ligand>
</feature>
<comment type="subunit">
    <text evidence="4 5">Homodimer.</text>
</comment>
<keyword evidence="3 4" id="KW-0663">Pyridoxal phosphate</keyword>
<comment type="similarity">
    <text evidence="4 5">Belongs to the kynureninase family.</text>
</comment>
<dbReference type="SUPFAM" id="SSF53383">
    <property type="entry name" value="PLP-dependent transferases"/>
    <property type="match status" value="1"/>
</dbReference>
<dbReference type="InterPro" id="IPR010111">
    <property type="entry name" value="Kynureninase"/>
</dbReference>
<feature type="binding site" evidence="4">
    <location>
        <position position="206"/>
    </location>
    <ligand>
        <name>pyridoxal 5'-phosphate</name>
        <dbReference type="ChEBI" id="CHEBI:597326"/>
    </ligand>
</feature>
<dbReference type="GO" id="GO:0097053">
    <property type="term" value="P:L-kynurenine catabolic process"/>
    <property type="evidence" value="ECO:0007669"/>
    <property type="project" value="UniProtKB-UniRule"/>
</dbReference>
<keyword evidence="4 5" id="KW-0963">Cytoplasm</keyword>
<comment type="function">
    <text evidence="4 5">Catalyzes the cleavage of L-kynurenine (L-Kyn) and L-3-hydroxykynurenine (L-3OHKyn) into anthranilic acid (AA) and 3-hydroxyanthranilic acid (3-OHAA), respectively.</text>
</comment>
<comment type="pathway">
    <text evidence="4 5">Amino-acid degradation; L-kynurenine degradation; L-alanine and anthranilate from L-kynurenine: step 1/1.</text>
</comment>
<evidence type="ECO:0000256" key="4">
    <source>
        <dbReference type="HAMAP-Rule" id="MF_03017"/>
    </source>
</evidence>
<comment type="catalytic activity">
    <reaction evidence="4 5">
        <text>L-kynurenine + H2O = anthranilate + L-alanine + H(+)</text>
        <dbReference type="Rhea" id="RHEA:16813"/>
        <dbReference type="ChEBI" id="CHEBI:15377"/>
        <dbReference type="ChEBI" id="CHEBI:15378"/>
        <dbReference type="ChEBI" id="CHEBI:16567"/>
        <dbReference type="ChEBI" id="CHEBI:57959"/>
        <dbReference type="ChEBI" id="CHEBI:57972"/>
        <dbReference type="EC" id="3.7.1.3"/>
    </reaction>
</comment>
<comment type="cofactor">
    <cofactor evidence="4 5">
        <name>pyridoxal 5'-phosphate</name>
        <dbReference type="ChEBI" id="CHEBI:597326"/>
    </cofactor>
</comment>
<dbReference type="OrthoDB" id="5978656at2759"/>
<dbReference type="GO" id="GO:0005737">
    <property type="term" value="C:cytoplasm"/>
    <property type="evidence" value="ECO:0007669"/>
    <property type="project" value="UniProtKB-SubCell"/>
</dbReference>
<accession>A0A9P9DGI5</accession>
<dbReference type="InterPro" id="IPR015422">
    <property type="entry name" value="PyrdxlP-dep_Trfase_small"/>
</dbReference>
<comment type="caution">
    <text evidence="6">The sequence shown here is derived from an EMBL/GenBank/DDBJ whole genome shotgun (WGS) entry which is preliminary data.</text>
</comment>
<dbReference type="HAMAP" id="MF_01970">
    <property type="entry name" value="Kynureninase"/>
    <property type="match status" value="1"/>
</dbReference>
<dbReference type="AlphaFoldDB" id="A0A9P9DGI5"/>
<dbReference type="EMBL" id="JAGMWT010000012">
    <property type="protein sequence ID" value="KAH7118748.1"/>
    <property type="molecule type" value="Genomic_DNA"/>
</dbReference>
<feature type="binding site" evidence="4">
    <location>
        <position position="235"/>
    </location>
    <ligand>
        <name>pyridoxal 5'-phosphate</name>
        <dbReference type="ChEBI" id="CHEBI:597326"/>
    </ligand>
</feature>
<comment type="subcellular location">
    <subcellularLocation>
        <location evidence="4 5">Cytoplasm</location>
    </subcellularLocation>
</comment>
<feature type="binding site" evidence="4">
    <location>
        <position position="291"/>
    </location>
    <ligand>
        <name>pyridoxal 5'-phosphate</name>
        <dbReference type="ChEBI" id="CHEBI:597326"/>
    </ligand>
</feature>
<dbReference type="GO" id="GO:0019441">
    <property type="term" value="P:L-tryptophan catabolic process to kynurenine"/>
    <property type="evidence" value="ECO:0007669"/>
    <property type="project" value="TreeGrafter"/>
</dbReference>
<feature type="binding site" evidence="4">
    <location>
        <position position="120"/>
    </location>
    <ligand>
        <name>pyridoxal 5'-phosphate</name>
        <dbReference type="ChEBI" id="CHEBI:597326"/>
    </ligand>
</feature>
<proteinExistence type="inferred from homology"/>
<dbReference type="Proteomes" id="UP000700596">
    <property type="component" value="Unassembled WGS sequence"/>
</dbReference>
<dbReference type="GO" id="GO:0019805">
    <property type="term" value="P:quinolinate biosynthetic process"/>
    <property type="evidence" value="ECO:0007669"/>
    <property type="project" value="UniProtKB-UniRule"/>
</dbReference>
<dbReference type="NCBIfam" id="TIGR01814">
    <property type="entry name" value="kynureninase"/>
    <property type="match status" value="1"/>
</dbReference>
<evidence type="ECO:0000256" key="1">
    <source>
        <dbReference type="ARBA" id="ARBA00022642"/>
    </source>
</evidence>
<sequence length="460" mass="51375">MSRFHAQKKDYDDPLRRLRSEFHIPKRSDMDTCIEIDMIQRSHESVIYLAGSAIGLQPKLITTRTTAFLNQWARRGIAAGHTAEPENNCPSWLEAEQVAADSMAPIVGALNSEVTLMGTLTANLHFLLASFYLPKKAEQGRTRILIEEGAFASDRYAIQSQIEWHGLDPTSELISIPCNEDGLLSTAAVCDTIELFAHNAALLILSGVQFHTGQLLEIPHITRYARERGIVVGWDLAHAVGNVELKLHEWDVDFAVWCSYKYLNAGPGATAGIFVHDRHGKDKNRRRLAGWWGVPIPQRFEMTQSFAPNVGAAGFKVSSPSILDITAVTAALQLLNGPGMAKITEKSRNLTGYLESLLDDIAIQITGNPRVREEHVPWTVITPRDPAQRGAMLSLRWREGDRMEQVARHLRDRGVIVDIRKPDIMRITPAPLYNTFEDVWMFAQKLEKATIAIGNRDSTS</sequence>
<gene>
    <name evidence="4" type="primary">BNA5</name>
    <name evidence="6" type="ORF">B0J11DRAFT_552058</name>
</gene>
<keyword evidence="1 4" id="KW-0662">Pyridine nucleotide biosynthesis</keyword>
<dbReference type="Pfam" id="PF22580">
    <property type="entry name" value="KYNU_C"/>
    <property type="match status" value="1"/>
</dbReference>
<dbReference type="Gene3D" id="3.40.640.10">
    <property type="entry name" value="Type I PLP-dependent aspartate aminotransferase-like (Major domain)"/>
    <property type="match status" value="1"/>
</dbReference>
<name>A0A9P9DGI5_9PLEO</name>
<comment type="pathway">
    <text evidence="4 5">Cofactor biosynthesis; NAD(+) biosynthesis; quinolinate from L-kynurenine: step 2/3.</text>
</comment>
<keyword evidence="7" id="KW-1185">Reference proteome</keyword>
<dbReference type="InterPro" id="IPR015424">
    <property type="entry name" value="PyrdxlP-dep_Trfase"/>
</dbReference>
<feature type="binding site" evidence="4">
    <location>
        <position position="121"/>
    </location>
    <ligand>
        <name>pyridoxal 5'-phosphate</name>
        <dbReference type="ChEBI" id="CHEBI:597326"/>
    </ligand>
</feature>
<evidence type="ECO:0000256" key="5">
    <source>
        <dbReference type="PIRNR" id="PIRNR038800"/>
    </source>
</evidence>
<dbReference type="PANTHER" id="PTHR14084">
    <property type="entry name" value="KYNURENINASE"/>
    <property type="match status" value="1"/>
</dbReference>
<evidence type="ECO:0000256" key="2">
    <source>
        <dbReference type="ARBA" id="ARBA00022801"/>
    </source>
</evidence>
<evidence type="ECO:0000313" key="6">
    <source>
        <dbReference type="EMBL" id="KAH7118748.1"/>
    </source>
</evidence>